<keyword evidence="1" id="KW-0540">Nuclease</keyword>
<keyword evidence="7 15" id="KW-0067">ATP-binding</keyword>
<feature type="region of interest" description="Disordered" evidence="16">
    <location>
        <begin position="531"/>
        <end position="553"/>
    </location>
</feature>
<evidence type="ECO:0000313" key="19">
    <source>
        <dbReference type="EMBL" id="PPE65898.1"/>
    </source>
</evidence>
<dbReference type="AlphaFoldDB" id="A0A2S5ST32"/>
<dbReference type="Pfam" id="PF00580">
    <property type="entry name" value="UvrD-helicase"/>
    <property type="match status" value="1"/>
</dbReference>
<evidence type="ECO:0000256" key="5">
    <source>
        <dbReference type="ARBA" id="ARBA00022806"/>
    </source>
</evidence>
<dbReference type="PANTHER" id="PTHR11070">
    <property type="entry name" value="UVRD / RECB / PCRA DNA HELICASE FAMILY MEMBER"/>
    <property type="match status" value="1"/>
</dbReference>
<evidence type="ECO:0000256" key="10">
    <source>
        <dbReference type="ARBA" id="ARBA00023235"/>
    </source>
</evidence>
<evidence type="ECO:0000313" key="20">
    <source>
        <dbReference type="Proteomes" id="UP000238605"/>
    </source>
</evidence>
<dbReference type="InterPro" id="IPR014016">
    <property type="entry name" value="UvrD-like_ATP-bd"/>
</dbReference>
<dbReference type="PROSITE" id="PS51217">
    <property type="entry name" value="UVRD_HELICASE_CTER"/>
    <property type="match status" value="1"/>
</dbReference>
<dbReference type="PANTHER" id="PTHR11070:SF2">
    <property type="entry name" value="ATP-DEPENDENT DNA HELICASE SRS2"/>
    <property type="match status" value="1"/>
</dbReference>
<sequence>MRISGPGPQAAYRIDGRLVGRDEFYAQACDPRRSVVVEACAGAGKTWMLVSRILRALLDGVPAREILAITFTKKAAAEMRGRLMEWLGDLALADEGARVQALVDRGLSPEDARARAGDLAGLYERLLASGEQVEVRTFHAWFAQLMRAAPLQWLERLGLAPEAQLLEDTSELQGPAWREWLDRVHADPALREDLAALMREHSGSRVREWLLGLIDKRVEFALADAAGSLAASVPSAAQWRPAFAGLDHPAQRLRHPAVTDTLRAVARSLGAQDKGTARKAAQALEEALSLEDDAAALAAARSALLTTNGSVRKHLEAPGLEEAAAWLDEIQQGMAQETAHREHQRLTRLGRVLLEVYEAIKRRRGLADMADLERCALALLGNDSLAAWMQERLDARVSQVLIDEFQDTNPLQWQALSHWLSSYAGASGGASGQRPPGVFIVGDPKQSIYRFRRAEPRVFEAAKDLVVRGLGGSVLACDHTRRNAAGVIDAVNAVFLAAQAEAAYSGFRAHTTERHDDVVRGGIWALPRVERPERGAREAGEPGWRDSLSQPRHEAQEPWRAQEARLVADAIVQLVRGDGVAPADIQVLARRRAPLAGVAQALRERHIPCASPEDHALLDALEVRDLVALLDALVSPGHALSLAQALRSPIFDATDEDLVGLAQRARELGSWWAALTHEGPGGWPSEPLRRAARLLPAWAEAARHLPPHDLLDRIYADGDVLARYARRVPPELRESVRLHLEALLAWSLELDGGRYASPHQFVHALRRRSPRVSLGSVPDAVQLLTVHAAKGLEARVVFVIDTDPDRRSSADRHDSATVLVDWVADEAHPRCFAFVASERNVAPSLEAAMAIERAERAREAMNGLYVAMTRARERLIVSASAPHNGQNGPSWWSRLSAVSEAWVQRQEASPAAQAAPGAVEVWRLPSLQRPAVSPGPVLAPERGAGARLGEVVHRCLEWLAGPEGPAFERIDELARAAAEAHSADDAMARAAAQIVRRMASDPTIGALLGAEPVAWAGNEVPVVTDGRPGRIDRLVLQHTADGEQWWVLDYKIETHPDTDPALVAQLERYRHAIRRADPQRLVRAAFITGDGRLIEVIDSAK</sequence>
<evidence type="ECO:0000256" key="8">
    <source>
        <dbReference type="ARBA" id="ARBA00023125"/>
    </source>
</evidence>
<evidence type="ECO:0000256" key="7">
    <source>
        <dbReference type="ARBA" id="ARBA00022840"/>
    </source>
</evidence>
<evidence type="ECO:0000256" key="2">
    <source>
        <dbReference type="ARBA" id="ARBA00022741"/>
    </source>
</evidence>
<dbReference type="Gene3D" id="3.40.50.300">
    <property type="entry name" value="P-loop containing nucleotide triphosphate hydrolases"/>
    <property type="match status" value="4"/>
</dbReference>
<accession>A0A2S5ST32</accession>
<evidence type="ECO:0000256" key="6">
    <source>
        <dbReference type="ARBA" id="ARBA00022839"/>
    </source>
</evidence>
<evidence type="ECO:0000256" key="4">
    <source>
        <dbReference type="ARBA" id="ARBA00022801"/>
    </source>
</evidence>
<evidence type="ECO:0000256" key="14">
    <source>
        <dbReference type="ARBA" id="ARBA00048988"/>
    </source>
</evidence>
<evidence type="ECO:0000256" key="13">
    <source>
        <dbReference type="ARBA" id="ARBA00034923"/>
    </source>
</evidence>
<comment type="catalytic activity">
    <reaction evidence="14">
        <text>ATP + H2O = ADP + phosphate + H(+)</text>
        <dbReference type="Rhea" id="RHEA:13065"/>
        <dbReference type="ChEBI" id="CHEBI:15377"/>
        <dbReference type="ChEBI" id="CHEBI:15378"/>
        <dbReference type="ChEBI" id="CHEBI:30616"/>
        <dbReference type="ChEBI" id="CHEBI:43474"/>
        <dbReference type="ChEBI" id="CHEBI:456216"/>
        <dbReference type="EC" id="5.6.2.4"/>
    </reaction>
</comment>
<dbReference type="GO" id="GO:0005524">
    <property type="term" value="F:ATP binding"/>
    <property type="evidence" value="ECO:0007669"/>
    <property type="project" value="UniProtKB-UniRule"/>
</dbReference>
<keyword evidence="9" id="KW-0234">DNA repair</keyword>
<dbReference type="Gene3D" id="3.90.320.10">
    <property type="match status" value="1"/>
</dbReference>
<dbReference type="Gene3D" id="1.10.486.10">
    <property type="entry name" value="PCRA, domain 4"/>
    <property type="match status" value="1"/>
</dbReference>
<keyword evidence="3" id="KW-0227">DNA damage</keyword>
<evidence type="ECO:0000256" key="3">
    <source>
        <dbReference type="ARBA" id="ARBA00022763"/>
    </source>
</evidence>
<evidence type="ECO:0000259" key="17">
    <source>
        <dbReference type="PROSITE" id="PS51198"/>
    </source>
</evidence>
<proteinExistence type="predicted"/>
<dbReference type="GO" id="GO:0004527">
    <property type="term" value="F:exonuclease activity"/>
    <property type="evidence" value="ECO:0007669"/>
    <property type="project" value="UniProtKB-KW"/>
</dbReference>
<keyword evidence="4 15" id="KW-0378">Hydrolase</keyword>
<dbReference type="Pfam" id="PF13361">
    <property type="entry name" value="UvrD_C"/>
    <property type="match status" value="1"/>
</dbReference>
<keyword evidence="2 15" id="KW-0547">Nucleotide-binding</keyword>
<feature type="domain" description="UvrD-like helicase C-terminal" evidence="18">
    <location>
        <begin position="520"/>
        <end position="791"/>
    </location>
</feature>
<dbReference type="SUPFAM" id="SSF52540">
    <property type="entry name" value="P-loop containing nucleoside triphosphate hydrolases"/>
    <property type="match status" value="1"/>
</dbReference>
<dbReference type="GO" id="GO:0003677">
    <property type="term" value="F:DNA binding"/>
    <property type="evidence" value="ECO:0007669"/>
    <property type="project" value="UniProtKB-KW"/>
</dbReference>
<dbReference type="GO" id="GO:0000725">
    <property type="term" value="P:recombinational repair"/>
    <property type="evidence" value="ECO:0007669"/>
    <property type="project" value="TreeGrafter"/>
</dbReference>
<dbReference type="PROSITE" id="PS51198">
    <property type="entry name" value="UVRD_HELICASE_ATP_BIND"/>
    <property type="match status" value="1"/>
</dbReference>
<feature type="domain" description="UvrD-like helicase ATP-binding" evidence="17">
    <location>
        <begin position="18"/>
        <end position="484"/>
    </location>
</feature>
<dbReference type="InterPro" id="IPR027417">
    <property type="entry name" value="P-loop_NTPase"/>
</dbReference>
<keyword evidence="6" id="KW-0269">Exonuclease</keyword>
<feature type="binding site" evidence="15">
    <location>
        <begin position="39"/>
        <end position="46"/>
    </location>
    <ligand>
        <name>ATP</name>
        <dbReference type="ChEBI" id="CHEBI:30616"/>
    </ligand>
</feature>
<feature type="compositionally biased region" description="Basic and acidic residues" evidence="16">
    <location>
        <begin position="531"/>
        <end position="544"/>
    </location>
</feature>
<keyword evidence="8" id="KW-0238">DNA-binding</keyword>
<evidence type="ECO:0000256" key="11">
    <source>
        <dbReference type="ARBA" id="ARBA00034617"/>
    </source>
</evidence>
<organism evidence="19 20">
    <name type="scientific">Caldimonas caldifontis</name>
    <dbReference type="NCBI Taxonomy" id="1452508"/>
    <lineage>
        <taxon>Bacteria</taxon>
        <taxon>Pseudomonadati</taxon>
        <taxon>Pseudomonadota</taxon>
        <taxon>Betaproteobacteria</taxon>
        <taxon>Burkholderiales</taxon>
        <taxon>Sphaerotilaceae</taxon>
        <taxon>Caldimonas</taxon>
    </lineage>
</organism>
<comment type="catalytic activity">
    <reaction evidence="11">
        <text>Couples ATP hydrolysis with the unwinding of duplex DNA by translocating in the 3'-5' direction.</text>
        <dbReference type="EC" id="5.6.2.4"/>
    </reaction>
</comment>
<name>A0A2S5ST32_9BURK</name>
<keyword evidence="20" id="KW-1185">Reference proteome</keyword>
<evidence type="ECO:0000256" key="16">
    <source>
        <dbReference type="SAM" id="MobiDB-lite"/>
    </source>
</evidence>
<dbReference type="OrthoDB" id="5905204at2"/>
<evidence type="ECO:0000256" key="12">
    <source>
        <dbReference type="ARBA" id="ARBA00034808"/>
    </source>
</evidence>
<evidence type="ECO:0000259" key="18">
    <source>
        <dbReference type="PROSITE" id="PS51217"/>
    </source>
</evidence>
<evidence type="ECO:0000256" key="15">
    <source>
        <dbReference type="PROSITE-ProRule" id="PRU00560"/>
    </source>
</evidence>
<gene>
    <name evidence="19" type="ORF">C1704_11350</name>
</gene>
<dbReference type="InterPro" id="IPR014017">
    <property type="entry name" value="DNA_helicase_UvrD-like_C"/>
</dbReference>
<dbReference type="InterPro" id="IPR000212">
    <property type="entry name" value="DNA_helicase_UvrD/REP"/>
</dbReference>
<comment type="caution">
    <text evidence="19">The sequence shown here is derived from an EMBL/GenBank/DDBJ whole genome shotgun (WGS) entry which is preliminary data.</text>
</comment>
<evidence type="ECO:0000256" key="9">
    <source>
        <dbReference type="ARBA" id="ARBA00023204"/>
    </source>
</evidence>
<dbReference type="EMBL" id="PSNX01000010">
    <property type="protein sequence ID" value="PPE65898.1"/>
    <property type="molecule type" value="Genomic_DNA"/>
</dbReference>
<dbReference type="RefSeq" id="WP_104302846.1">
    <property type="nucleotide sequence ID" value="NZ_PSNX01000010.1"/>
</dbReference>
<reference evidence="19 20" key="1">
    <citation type="submission" date="2018-02" db="EMBL/GenBank/DDBJ databases">
        <title>Reclassifiation of [Polyangium] brachysporum DSM 7029 as Guopingzhaonella breviflexa gen. nov., sp. nov., a member of the family Comamonadaceae.</title>
        <authorList>
            <person name="Tang B."/>
        </authorList>
    </citation>
    <scope>NUCLEOTIDE SEQUENCE [LARGE SCALE GENOMIC DNA]</scope>
    <source>
        <strain evidence="19 20">BCRC 80649</strain>
    </source>
</reference>
<dbReference type="EC" id="5.6.2.4" evidence="12"/>
<keyword evidence="5 15" id="KW-0347">Helicase</keyword>
<evidence type="ECO:0000256" key="1">
    <source>
        <dbReference type="ARBA" id="ARBA00022722"/>
    </source>
</evidence>
<protein>
    <recommendedName>
        <fullName evidence="12">DNA 3'-5' helicase</fullName>
        <ecNumber evidence="12">5.6.2.4</ecNumber>
    </recommendedName>
    <alternativeName>
        <fullName evidence="13">DNA 3'-5' helicase II</fullName>
    </alternativeName>
</protein>
<dbReference type="GO" id="GO:0043138">
    <property type="term" value="F:3'-5' DNA helicase activity"/>
    <property type="evidence" value="ECO:0007669"/>
    <property type="project" value="UniProtKB-EC"/>
</dbReference>
<dbReference type="InterPro" id="IPR011604">
    <property type="entry name" value="PDDEXK-like_dom_sf"/>
</dbReference>
<keyword evidence="10" id="KW-0413">Isomerase</keyword>
<dbReference type="Proteomes" id="UP000238605">
    <property type="component" value="Unassembled WGS sequence"/>
</dbReference>